<reference evidence="7" key="1">
    <citation type="submission" date="2020-07" db="EMBL/GenBank/DDBJ databases">
        <title>Genome sequence and genetic diversity analysis of an under-domesticated orphan crop, white fonio (Digitaria exilis).</title>
        <authorList>
            <person name="Bennetzen J.L."/>
            <person name="Chen S."/>
            <person name="Ma X."/>
            <person name="Wang X."/>
            <person name="Yssel A.E.J."/>
            <person name="Chaluvadi S.R."/>
            <person name="Johnson M."/>
            <person name="Gangashetty P."/>
            <person name="Hamidou F."/>
            <person name="Sanogo M.D."/>
            <person name="Zwaenepoel A."/>
            <person name="Wallace J."/>
            <person name="Van De Peer Y."/>
            <person name="Van Deynze A."/>
        </authorList>
    </citation>
    <scope>NUCLEOTIDE SEQUENCE</scope>
    <source>
        <tissue evidence="7">Leaves</tissue>
    </source>
</reference>
<gene>
    <name evidence="7" type="ORF">HU200_051356</name>
</gene>
<evidence type="ECO:0000256" key="1">
    <source>
        <dbReference type="ARBA" id="ARBA00004308"/>
    </source>
</evidence>
<evidence type="ECO:0000256" key="5">
    <source>
        <dbReference type="SAM" id="MobiDB-lite"/>
    </source>
</evidence>
<evidence type="ECO:0000313" key="7">
    <source>
        <dbReference type="EMBL" id="KAF8669551.1"/>
    </source>
</evidence>
<dbReference type="SUPFAM" id="SSF48403">
    <property type="entry name" value="Ankyrin repeat"/>
    <property type="match status" value="1"/>
</dbReference>
<dbReference type="PROSITE" id="PS50088">
    <property type="entry name" value="ANK_REPEAT"/>
    <property type="match status" value="1"/>
</dbReference>
<feature type="domain" description="Ankyrin repeat" evidence="6">
    <location>
        <begin position="355"/>
        <end position="725"/>
    </location>
</feature>
<keyword evidence="8" id="KW-1185">Reference proteome</keyword>
<evidence type="ECO:0000259" key="6">
    <source>
        <dbReference type="Pfam" id="PF11904"/>
    </source>
</evidence>
<dbReference type="InterPro" id="IPR002110">
    <property type="entry name" value="Ankyrin_rpt"/>
</dbReference>
<evidence type="ECO:0000313" key="8">
    <source>
        <dbReference type="Proteomes" id="UP000636709"/>
    </source>
</evidence>
<dbReference type="Pfam" id="PF00023">
    <property type="entry name" value="Ank"/>
    <property type="match status" value="1"/>
</dbReference>
<feature type="region of interest" description="Disordered" evidence="5">
    <location>
        <begin position="109"/>
        <end position="177"/>
    </location>
</feature>
<dbReference type="Pfam" id="PF11904">
    <property type="entry name" value="ANKRD13_C"/>
    <property type="match status" value="1"/>
</dbReference>
<evidence type="ECO:0000256" key="3">
    <source>
        <dbReference type="ARBA" id="ARBA00023136"/>
    </source>
</evidence>
<dbReference type="GO" id="GO:0005737">
    <property type="term" value="C:cytoplasm"/>
    <property type="evidence" value="ECO:0007669"/>
    <property type="project" value="TreeGrafter"/>
</dbReference>
<keyword evidence="4" id="KW-0040">ANK repeat</keyword>
<accession>A0A835AQE1</accession>
<comment type="caution">
    <text evidence="7">The sequence shown here is derived from an EMBL/GenBank/DDBJ whole genome shotgun (WGS) entry which is preliminary data.</text>
</comment>
<feature type="compositionally biased region" description="Basic and acidic residues" evidence="5">
    <location>
        <begin position="120"/>
        <end position="133"/>
    </location>
</feature>
<dbReference type="PANTHER" id="PTHR12447">
    <property type="entry name" value="ANKYRIN REPEAT DOMAIN-CONTAINING PROTEIN 13"/>
    <property type="match status" value="1"/>
</dbReference>
<comment type="subcellular location">
    <subcellularLocation>
        <location evidence="1">Endomembrane system</location>
    </subcellularLocation>
</comment>
<keyword evidence="2" id="KW-0677">Repeat</keyword>
<evidence type="ECO:0000256" key="2">
    <source>
        <dbReference type="ARBA" id="ARBA00022737"/>
    </source>
</evidence>
<dbReference type="InterPro" id="IPR036770">
    <property type="entry name" value="Ankyrin_rpt-contain_sf"/>
</dbReference>
<sequence length="753" mass="81881">MSSRELILLFDRVMMTLANRGVPGVASRWGGLEPEWQARADRPSNETENTPTGVGTETARLGLASSQMAPRTLSRWWAPVGPWCWVDIVPGPATTLPFLLPTTVARFPTPLQSTPHHEHHTPSSEPKKNRENPKCPANNSRLPEQAMPVQDPSSSPSAAGGGARPKRTSSAPIRPADYAHSPAHHCVALRDASGLQAILAGLPPLAHPSRVLTAADAAREARLASSVAAALDRRDVPGGDTALHLAVRLRLPSLASALAAAGADPTLQNHAGWTPLQEALCLGCRDIAACLLRAHRLAAWAKLRRRAPALSAALRRVQDFYLEVDFHFESSVVPLLSRAAPSDTYRIWKRGADLRADTTLAGFDGLRIRRADHSFLFFGEEASAGGRRLPPGSLLVLHRGRREVHDAFAAAAAAGDEDAATSDAAAYRPGLNISAARLVPRTTWLRKEKTENVGEWKARVFDVHNVVFSFRTLKAASAGRKDFTFELAGDDDGGGDDDDEFLPLEIRDDDEDGDFLVADIPPPPARRSCYVPGRRSVAGPPSHLGTPQRRRNSVDVPRRLPACASVGRGVDGIFGRHSGTTTTGGAKWKEEETVKTLRPSVWLTEDFPLSVDEFLPLLDILASRVRAVRRLRELLTTKFPPGTFPVAIPVVPTVRVVITFTKFVPLIEPEEFFTPMSSPSLIMAKPDTHKSSYLKWSSRNARSKPANLSQVADNADPFTVPSDYTWVNSLGSKNHDKKSSKSKKGKTKETSRD</sequence>
<proteinExistence type="predicted"/>
<name>A0A835AQE1_9POAL</name>
<dbReference type="GO" id="GO:0012505">
    <property type="term" value="C:endomembrane system"/>
    <property type="evidence" value="ECO:0007669"/>
    <property type="project" value="UniProtKB-SubCell"/>
</dbReference>
<dbReference type="OrthoDB" id="1585644at2759"/>
<dbReference type="EMBL" id="JACEFO010002270">
    <property type="protein sequence ID" value="KAF8669551.1"/>
    <property type="molecule type" value="Genomic_DNA"/>
</dbReference>
<protein>
    <recommendedName>
        <fullName evidence="6">Ankyrin repeat domain-containing protein</fullName>
    </recommendedName>
</protein>
<feature type="region of interest" description="Disordered" evidence="5">
    <location>
        <begin position="527"/>
        <end position="553"/>
    </location>
</feature>
<organism evidence="7 8">
    <name type="scientific">Digitaria exilis</name>
    <dbReference type="NCBI Taxonomy" id="1010633"/>
    <lineage>
        <taxon>Eukaryota</taxon>
        <taxon>Viridiplantae</taxon>
        <taxon>Streptophyta</taxon>
        <taxon>Embryophyta</taxon>
        <taxon>Tracheophyta</taxon>
        <taxon>Spermatophyta</taxon>
        <taxon>Magnoliopsida</taxon>
        <taxon>Liliopsida</taxon>
        <taxon>Poales</taxon>
        <taxon>Poaceae</taxon>
        <taxon>PACMAD clade</taxon>
        <taxon>Panicoideae</taxon>
        <taxon>Panicodae</taxon>
        <taxon>Paniceae</taxon>
        <taxon>Anthephorinae</taxon>
        <taxon>Digitaria</taxon>
    </lineage>
</organism>
<feature type="region of interest" description="Disordered" evidence="5">
    <location>
        <begin position="728"/>
        <end position="753"/>
    </location>
</feature>
<dbReference type="PANTHER" id="PTHR12447:SF7">
    <property type="entry name" value="ANKYRIN REPEAT FAMILY PROTEIN"/>
    <property type="match status" value="1"/>
</dbReference>
<dbReference type="InterPro" id="IPR021832">
    <property type="entry name" value="ANKRD13"/>
</dbReference>
<feature type="repeat" description="ANK" evidence="4">
    <location>
        <begin position="238"/>
        <end position="270"/>
    </location>
</feature>
<dbReference type="Gene3D" id="1.25.40.20">
    <property type="entry name" value="Ankyrin repeat-containing domain"/>
    <property type="match status" value="1"/>
</dbReference>
<keyword evidence="3" id="KW-0472">Membrane</keyword>
<dbReference type="InterPro" id="IPR055285">
    <property type="entry name" value="ANKRD13_C"/>
</dbReference>
<dbReference type="Proteomes" id="UP000636709">
    <property type="component" value="Unassembled WGS sequence"/>
</dbReference>
<dbReference type="AlphaFoldDB" id="A0A835AQE1"/>
<evidence type="ECO:0000256" key="4">
    <source>
        <dbReference type="PROSITE-ProRule" id="PRU00023"/>
    </source>
</evidence>